<dbReference type="EMBL" id="KN833717">
    <property type="protein sequence ID" value="KIK24349.1"/>
    <property type="molecule type" value="Genomic_DNA"/>
</dbReference>
<gene>
    <name evidence="2" type="ORF">PISMIDRAFT_678375</name>
</gene>
<reference evidence="2 3" key="1">
    <citation type="submission" date="2014-04" db="EMBL/GenBank/DDBJ databases">
        <authorList>
            <consortium name="DOE Joint Genome Institute"/>
            <person name="Kuo A."/>
            <person name="Kohler A."/>
            <person name="Costa M.D."/>
            <person name="Nagy L.G."/>
            <person name="Floudas D."/>
            <person name="Copeland A."/>
            <person name="Barry K.W."/>
            <person name="Cichocki N."/>
            <person name="Veneault-Fourrey C."/>
            <person name="LaButti K."/>
            <person name="Lindquist E.A."/>
            <person name="Lipzen A."/>
            <person name="Lundell T."/>
            <person name="Morin E."/>
            <person name="Murat C."/>
            <person name="Sun H."/>
            <person name="Tunlid A."/>
            <person name="Henrissat B."/>
            <person name="Grigoriev I.V."/>
            <person name="Hibbett D.S."/>
            <person name="Martin F."/>
            <person name="Nordberg H.P."/>
            <person name="Cantor M.N."/>
            <person name="Hua S.X."/>
        </authorList>
    </citation>
    <scope>NUCLEOTIDE SEQUENCE [LARGE SCALE GENOMIC DNA]</scope>
    <source>
        <strain evidence="2 3">441</strain>
    </source>
</reference>
<name>A0A0C9ZEK7_9AGAM</name>
<reference evidence="3" key="2">
    <citation type="submission" date="2015-01" db="EMBL/GenBank/DDBJ databases">
        <title>Evolutionary Origins and Diversification of the Mycorrhizal Mutualists.</title>
        <authorList>
            <consortium name="DOE Joint Genome Institute"/>
            <consortium name="Mycorrhizal Genomics Consortium"/>
            <person name="Kohler A."/>
            <person name="Kuo A."/>
            <person name="Nagy L.G."/>
            <person name="Floudas D."/>
            <person name="Copeland A."/>
            <person name="Barry K.W."/>
            <person name="Cichocki N."/>
            <person name="Veneault-Fourrey C."/>
            <person name="LaButti K."/>
            <person name="Lindquist E.A."/>
            <person name="Lipzen A."/>
            <person name="Lundell T."/>
            <person name="Morin E."/>
            <person name="Murat C."/>
            <person name="Riley R."/>
            <person name="Ohm R."/>
            <person name="Sun H."/>
            <person name="Tunlid A."/>
            <person name="Henrissat B."/>
            <person name="Grigoriev I.V."/>
            <person name="Hibbett D.S."/>
            <person name="Martin F."/>
        </authorList>
    </citation>
    <scope>NUCLEOTIDE SEQUENCE [LARGE SCALE GENOMIC DNA]</scope>
    <source>
        <strain evidence="3">441</strain>
    </source>
</reference>
<protein>
    <submittedName>
        <fullName evidence="2">Uncharacterized protein</fullName>
    </submittedName>
</protein>
<feature type="region of interest" description="Disordered" evidence="1">
    <location>
        <begin position="70"/>
        <end position="91"/>
    </location>
</feature>
<evidence type="ECO:0000313" key="2">
    <source>
        <dbReference type="EMBL" id="KIK24349.1"/>
    </source>
</evidence>
<evidence type="ECO:0000256" key="1">
    <source>
        <dbReference type="SAM" id="MobiDB-lite"/>
    </source>
</evidence>
<organism evidence="2 3">
    <name type="scientific">Pisolithus microcarpus 441</name>
    <dbReference type="NCBI Taxonomy" id="765257"/>
    <lineage>
        <taxon>Eukaryota</taxon>
        <taxon>Fungi</taxon>
        <taxon>Dikarya</taxon>
        <taxon>Basidiomycota</taxon>
        <taxon>Agaricomycotina</taxon>
        <taxon>Agaricomycetes</taxon>
        <taxon>Agaricomycetidae</taxon>
        <taxon>Boletales</taxon>
        <taxon>Sclerodermatineae</taxon>
        <taxon>Pisolithaceae</taxon>
        <taxon>Pisolithus</taxon>
    </lineage>
</organism>
<dbReference type="HOGENOM" id="CLU_2134536_0_0_1"/>
<sequence length="113" mass="12554">MVCSSAPTAIRNYSGDPMQGVEWTRETGTVKSDAATTVQMRAVGRRDGSESQDYKPCYLSPLATVCNEHRRRITSPRTRSSSPPLGDTPTANAMYSYRIRIAVRQHERAFSKA</sequence>
<dbReference type="Proteomes" id="UP000054018">
    <property type="component" value="Unassembled WGS sequence"/>
</dbReference>
<feature type="compositionally biased region" description="Low complexity" evidence="1">
    <location>
        <begin position="75"/>
        <end position="84"/>
    </location>
</feature>
<accession>A0A0C9ZEK7</accession>
<proteinExistence type="predicted"/>
<keyword evidence="3" id="KW-1185">Reference proteome</keyword>
<dbReference type="AlphaFoldDB" id="A0A0C9ZEK7"/>
<evidence type="ECO:0000313" key="3">
    <source>
        <dbReference type="Proteomes" id="UP000054018"/>
    </source>
</evidence>